<organism evidence="2 3">
    <name type="scientific">Mycobacterium phage Tourach</name>
    <dbReference type="NCBI Taxonomy" id="2599882"/>
    <lineage>
        <taxon>Viruses</taxon>
        <taxon>Duplodnaviria</taxon>
        <taxon>Heunggongvirae</taxon>
        <taxon>Uroviricota</taxon>
        <taxon>Caudoviricetes</taxon>
        <taxon>Vilmaviridae</taxon>
        <taxon>Lclasvirinae</taxon>
        <taxon>Faithunavirus</taxon>
        <taxon>Faithunavirus tourach</taxon>
    </lineage>
</organism>
<name>A0A5J6TU27_9CAUD</name>
<sequence length="115" mass="13070">MSEFVVWLAIAVVIVLVVKVVWPLLLGVTVVWLAYRIAMRIVRRQDAQAAERAKRDQALIERADWQHQRTLDGFEDGIYGKFPPAKIDQPVAFGRHIDVMTISSRSPNDCNCGYC</sequence>
<protein>
    <submittedName>
        <fullName evidence="2">Uncharacterized protein</fullName>
    </submittedName>
</protein>
<feature type="transmembrane region" description="Helical" evidence="1">
    <location>
        <begin position="6"/>
        <end position="35"/>
    </location>
</feature>
<evidence type="ECO:0000313" key="2">
    <source>
        <dbReference type="EMBL" id="QFG14271.1"/>
    </source>
</evidence>
<dbReference type="KEGG" id="vg:63209702"/>
<keyword evidence="1" id="KW-0472">Membrane</keyword>
<evidence type="ECO:0000313" key="3">
    <source>
        <dbReference type="Proteomes" id="UP000326801"/>
    </source>
</evidence>
<reference evidence="2 3" key="1">
    <citation type="submission" date="2019-07" db="EMBL/GenBank/DDBJ databases">
        <authorList>
            <person name="Divens A.M."/>
            <person name="Garlena R.A."/>
            <person name="Russell D.A."/>
            <person name="Pope W.H."/>
            <person name="Jacobs-Sera D."/>
            <person name="Hatfull G.F."/>
        </authorList>
    </citation>
    <scope>NUCLEOTIDE SEQUENCE [LARGE SCALE GENOMIC DNA]</scope>
</reference>
<evidence type="ECO:0000256" key="1">
    <source>
        <dbReference type="SAM" id="Phobius"/>
    </source>
</evidence>
<dbReference type="EMBL" id="MN234228">
    <property type="protein sequence ID" value="QFG14271.1"/>
    <property type="molecule type" value="Genomic_DNA"/>
</dbReference>
<keyword evidence="1" id="KW-1133">Transmembrane helix</keyword>
<dbReference type="RefSeq" id="YP_010013131.1">
    <property type="nucleotide sequence ID" value="NC_053509.1"/>
</dbReference>
<dbReference type="GeneID" id="63209702"/>
<keyword evidence="3" id="KW-1185">Reference proteome</keyword>
<accession>A0A5J6TU27</accession>
<dbReference type="Proteomes" id="UP000326801">
    <property type="component" value="Segment"/>
</dbReference>
<keyword evidence="1" id="KW-0812">Transmembrane</keyword>
<gene>
    <name evidence="2" type="primary">33</name>
    <name evidence="2" type="ORF">PBI_TOURACH_33</name>
</gene>
<proteinExistence type="predicted"/>